<evidence type="ECO:0000313" key="2">
    <source>
        <dbReference type="Proteomes" id="UP000770785"/>
    </source>
</evidence>
<evidence type="ECO:0000313" key="1">
    <source>
        <dbReference type="EMBL" id="NJC27307.1"/>
    </source>
</evidence>
<protein>
    <submittedName>
        <fullName evidence="1">Uncharacterized protein (DUF433 family)</fullName>
    </submittedName>
</protein>
<keyword evidence="2" id="KW-1185">Reference proteome</keyword>
<organism evidence="1 2">
    <name type="scientific">Neolewinella antarctica</name>
    <dbReference type="NCBI Taxonomy" id="442734"/>
    <lineage>
        <taxon>Bacteria</taxon>
        <taxon>Pseudomonadati</taxon>
        <taxon>Bacteroidota</taxon>
        <taxon>Saprospiria</taxon>
        <taxon>Saprospirales</taxon>
        <taxon>Lewinellaceae</taxon>
        <taxon>Neolewinella</taxon>
    </lineage>
</organism>
<name>A0ABX0XDL8_9BACT</name>
<dbReference type="InterPro" id="IPR009057">
    <property type="entry name" value="Homeodomain-like_sf"/>
</dbReference>
<dbReference type="EMBL" id="JAATJH010000004">
    <property type="protein sequence ID" value="NJC27307.1"/>
    <property type="molecule type" value="Genomic_DNA"/>
</dbReference>
<dbReference type="SUPFAM" id="SSF46689">
    <property type="entry name" value="Homeodomain-like"/>
    <property type="match status" value="1"/>
</dbReference>
<dbReference type="InterPro" id="IPR007367">
    <property type="entry name" value="DUF433"/>
</dbReference>
<dbReference type="RefSeq" id="WP_168038270.1">
    <property type="nucleotide sequence ID" value="NZ_JAATJH010000004.1"/>
</dbReference>
<accession>A0ABX0XDL8</accession>
<dbReference type="Proteomes" id="UP000770785">
    <property type="component" value="Unassembled WGS sequence"/>
</dbReference>
<proteinExistence type="predicted"/>
<dbReference type="InterPro" id="IPR036388">
    <property type="entry name" value="WH-like_DNA-bd_sf"/>
</dbReference>
<dbReference type="Pfam" id="PF04255">
    <property type="entry name" value="DUF433"/>
    <property type="match status" value="1"/>
</dbReference>
<dbReference type="Gene3D" id="1.10.10.10">
    <property type="entry name" value="Winged helix-like DNA-binding domain superfamily/Winged helix DNA-binding domain"/>
    <property type="match status" value="1"/>
</dbReference>
<reference evidence="1 2" key="1">
    <citation type="submission" date="2020-03" db="EMBL/GenBank/DDBJ databases">
        <title>Genomic Encyclopedia of Type Strains, Phase IV (KMG-IV): sequencing the most valuable type-strain genomes for metagenomic binning, comparative biology and taxonomic classification.</title>
        <authorList>
            <person name="Goeker M."/>
        </authorList>
    </citation>
    <scope>NUCLEOTIDE SEQUENCE [LARGE SCALE GENOMIC DNA]</scope>
    <source>
        <strain evidence="1 2">DSM 105096</strain>
    </source>
</reference>
<comment type="caution">
    <text evidence="1">The sequence shown here is derived from an EMBL/GenBank/DDBJ whole genome shotgun (WGS) entry which is preliminary data.</text>
</comment>
<gene>
    <name evidence="1" type="ORF">GGR27_002820</name>
</gene>
<sequence>MNDKLRQTLATSRRTRAPIEFKHIRIDEDVRFGKARIGDTRFTVGDPLGYLSTGMSIEAIIHDFSELTHEAIVEGLLFAKAKEDFDNVLLLDSKEQVTLQYTTDGQ</sequence>